<evidence type="ECO:0000313" key="4">
    <source>
        <dbReference type="Proteomes" id="UP000176997"/>
    </source>
</evidence>
<feature type="transmembrane region" description="Helical" evidence="1">
    <location>
        <begin position="164"/>
        <end position="182"/>
    </location>
</feature>
<feature type="transmembrane region" description="Helical" evidence="1">
    <location>
        <begin position="98"/>
        <end position="120"/>
    </location>
</feature>
<dbReference type="InterPro" id="IPR025749">
    <property type="entry name" value="Sphingomyelin_synth-like_dom"/>
</dbReference>
<evidence type="ECO:0000259" key="2">
    <source>
        <dbReference type="Pfam" id="PF14360"/>
    </source>
</evidence>
<accession>A0A1G2SA45</accession>
<comment type="caution">
    <text evidence="3">The sequence shown here is derived from an EMBL/GenBank/DDBJ whole genome shotgun (WGS) entry which is preliminary data.</text>
</comment>
<proteinExistence type="predicted"/>
<protein>
    <recommendedName>
        <fullName evidence="2">Sphingomyelin synthase-like domain-containing protein</fullName>
    </recommendedName>
</protein>
<evidence type="ECO:0000313" key="3">
    <source>
        <dbReference type="EMBL" id="OHA81923.1"/>
    </source>
</evidence>
<keyword evidence="1" id="KW-0472">Membrane</keyword>
<dbReference type="STRING" id="1802723.A2675_02025"/>
<reference evidence="3 4" key="1">
    <citation type="journal article" date="2016" name="Nat. Commun.">
        <title>Thousands of microbial genomes shed light on interconnected biogeochemical processes in an aquifer system.</title>
        <authorList>
            <person name="Anantharaman K."/>
            <person name="Brown C.T."/>
            <person name="Hug L.A."/>
            <person name="Sharon I."/>
            <person name="Castelle C.J."/>
            <person name="Probst A.J."/>
            <person name="Thomas B.C."/>
            <person name="Singh A."/>
            <person name="Wilkins M.J."/>
            <person name="Karaoz U."/>
            <person name="Brodie E.L."/>
            <person name="Williams K.H."/>
            <person name="Hubbard S.S."/>
            <person name="Banfield J.F."/>
        </authorList>
    </citation>
    <scope>NUCLEOTIDE SEQUENCE [LARGE SCALE GENOMIC DNA]</scope>
</reference>
<feature type="domain" description="Sphingomyelin synthase-like" evidence="2">
    <location>
        <begin position="138"/>
        <end position="200"/>
    </location>
</feature>
<gene>
    <name evidence="3" type="ORF">A2675_02025</name>
</gene>
<sequence length="220" mass="25126">MDNIALTLKPLASHAKHRVFQRATIEGVLLLVLSLVVSYYAGVFAADHESFPVTDIILSNIRAFDVDWIFAYGPLLLWVFVAFLFLRRPQYIPFTLKSIALLILVRSVFVPLTHVGPFPVQAPLDYGNYFLQYFTSGADLFFSAHTALPFLMALLFWEDKKLRVFFTIVSILFGVVVLLGHYHYSIDVLSAYFITFAVFRMGEILFHKEERMFREGVGTA</sequence>
<organism evidence="3 4">
    <name type="scientific">Candidatus Yonathbacteria bacterium RIFCSPHIGHO2_01_FULL_51_10</name>
    <dbReference type="NCBI Taxonomy" id="1802723"/>
    <lineage>
        <taxon>Bacteria</taxon>
        <taxon>Candidatus Yonathiibacteriota</taxon>
    </lineage>
</organism>
<name>A0A1G2SA45_9BACT</name>
<keyword evidence="1" id="KW-0812">Transmembrane</keyword>
<dbReference type="Proteomes" id="UP000176997">
    <property type="component" value="Unassembled WGS sequence"/>
</dbReference>
<keyword evidence="1" id="KW-1133">Transmembrane helix</keyword>
<dbReference type="Pfam" id="PF14360">
    <property type="entry name" value="PAP2_C"/>
    <property type="match status" value="1"/>
</dbReference>
<dbReference type="EMBL" id="MHUS01000006">
    <property type="protein sequence ID" value="OHA81923.1"/>
    <property type="molecule type" value="Genomic_DNA"/>
</dbReference>
<evidence type="ECO:0000256" key="1">
    <source>
        <dbReference type="SAM" id="Phobius"/>
    </source>
</evidence>
<dbReference type="AlphaFoldDB" id="A0A1G2SA45"/>
<feature type="transmembrane region" description="Helical" evidence="1">
    <location>
        <begin position="66"/>
        <end position="86"/>
    </location>
</feature>
<feature type="transmembrane region" description="Helical" evidence="1">
    <location>
        <begin position="140"/>
        <end position="157"/>
    </location>
</feature>
<feature type="transmembrane region" description="Helical" evidence="1">
    <location>
        <begin position="28"/>
        <end position="46"/>
    </location>
</feature>